<dbReference type="AlphaFoldDB" id="A0A2G9TE29"/>
<feature type="region of interest" description="Disordered" evidence="1">
    <location>
        <begin position="27"/>
        <end position="53"/>
    </location>
</feature>
<sequence length="132" mass="15328">MHLDDLPEHSHQSVLLLHKLVQRTGESRYSNNEMHSRQQAVQGWNAQPDREQLQHEERWTKEQFGQFNAVDLDDDTLNGTVRGNLHSFVELDNGVHNGTFRSNRHRVAGSNEDLFNSTLRSHQYSSEEIQIP</sequence>
<evidence type="ECO:0000313" key="3">
    <source>
        <dbReference type="Proteomes" id="UP000230423"/>
    </source>
</evidence>
<gene>
    <name evidence="2" type="ORF">TELCIR_22809</name>
</gene>
<proteinExistence type="predicted"/>
<evidence type="ECO:0000256" key="1">
    <source>
        <dbReference type="SAM" id="MobiDB-lite"/>
    </source>
</evidence>
<protein>
    <submittedName>
        <fullName evidence="2">Uncharacterized protein</fullName>
    </submittedName>
</protein>
<name>A0A2G9TE29_TELCI</name>
<reference evidence="2 3" key="1">
    <citation type="submission" date="2015-09" db="EMBL/GenBank/DDBJ databases">
        <title>Draft genome of the parasitic nematode Teladorsagia circumcincta isolate WARC Sus (inbred).</title>
        <authorList>
            <person name="Mitreva M."/>
        </authorList>
    </citation>
    <scope>NUCLEOTIDE SEQUENCE [LARGE SCALE GENOMIC DNA]</scope>
    <source>
        <strain evidence="2 3">S</strain>
    </source>
</reference>
<dbReference type="EMBL" id="KZ384163">
    <property type="protein sequence ID" value="PIO55802.1"/>
    <property type="molecule type" value="Genomic_DNA"/>
</dbReference>
<organism evidence="2 3">
    <name type="scientific">Teladorsagia circumcincta</name>
    <name type="common">Brown stomach worm</name>
    <name type="synonym">Ostertagia circumcincta</name>
    <dbReference type="NCBI Taxonomy" id="45464"/>
    <lineage>
        <taxon>Eukaryota</taxon>
        <taxon>Metazoa</taxon>
        <taxon>Ecdysozoa</taxon>
        <taxon>Nematoda</taxon>
        <taxon>Chromadorea</taxon>
        <taxon>Rhabditida</taxon>
        <taxon>Rhabditina</taxon>
        <taxon>Rhabditomorpha</taxon>
        <taxon>Strongyloidea</taxon>
        <taxon>Trichostrongylidae</taxon>
        <taxon>Teladorsagia</taxon>
    </lineage>
</organism>
<keyword evidence="3" id="KW-1185">Reference proteome</keyword>
<dbReference type="Proteomes" id="UP000230423">
    <property type="component" value="Unassembled WGS sequence"/>
</dbReference>
<evidence type="ECO:0000313" key="2">
    <source>
        <dbReference type="EMBL" id="PIO55802.1"/>
    </source>
</evidence>
<feature type="compositionally biased region" description="Polar residues" evidence="1">
    <location>
        <begin position="27"/>
        <end position="45"/>
    </location>
</feature>
<accession>A0A2G9TE29</accession>